<organism evidence="2">
    <name type="scientific">Streptomyces sp. NBC_00093</name>
    <dbReference type="NCBI Taxonomy" id="2975649"/>
    <lineage>
        <taxon>Bacteria</taxon>
        <taxon>Bacillati</taxon>
        <taxon>Actinomycetota</taxon>
        <taxon>Actinomycetes</taxon>
        <taxon>Kitasatosporales</taxon>
        <taxon>Streptomycetaceae</taxon>
        <taxon>Streptomyces</taxon>
    </lineage>
</organism>
<feature type="region of interest" description="Disordered" evidence="1">
    <location>
        <begin position="65"/>
        <end position="84"/>
    </location>
</feature>
<dbReference type="EMBL" id="CP108222">
    <property type="protein sequence ID" value="WTT22581.1"/>
    <property type="molecule type" value="Genomic_DNA"/>
</dbReference>
<feature type="compositionally biased region" description="Low complexity" evidence="1">
    <location>
        <begin position="75"/>
        <end position="84"/>
    </location>
</feature>
<proteinExistence type="predicted"/>
<protein>
    <submittedName>
        <fullName evidence="2">Uncharacterized protein</fullName>
    </submittedName>
</protein>
<gene>
    <name evidence="2" type="ORF">OHA22_47110</name>
</gene>
<accession>A0AAU2AD78</accession>
<evidence type="ECO:0000313" key="2">
    <source>
        <dbReference type="EMBL" id="WTT22581.1"/>
    </source>
</evidence>
<evidence type="ECO:0000256" key="1">
    <source>
        <dbReference type="SAM" id="MobiDB-lite"/>
    </source>
</evidence>
<reference evidence="2" key="1">
    <citation type="submission" date="2022-10" db="EMBL/GenBank/DDBJ databases">
        <title>The complete genomes of actinobacterial strains from the NBC collection.</title>
        <authorList>
            <person name="Joergensen T.S."/>
            <person name="Alvarez Arevalo M."/>
            <person name="Sterndorff E.B."/>
            <person name="Faurdal D."/>
            <person name="Vuksanovic O."/>
            <person name="Mourched A.-S."/>
            <person name="Charusanti P."/>
            <person name="Shaw S."/>
            <person name="Blin K."/>
            <person name="Weber T."/>
        </authorList>
    </citation>
    <scope>NUCLEOTIDE SEQUENCE</scope>
    <source>
        <strain evidence="2">NBC_00093</strain>
    </source>
</reference>
<sequence>MPPEMPEYALVGEGRHPGALALGTRHDNRVMPAVRGHVVVGVGDTGTVRGRALRFEEARGVGFRRRAYGPGGAPRTGPPAVRCR</sequence>
<dbReference type="AlphaFoldDB" id="A0AAU2AD78"/>
<name>A0AAU2AD78_9ACTN</name>